<feature type="region of interest" description="Disordered" evidence="1">
    <location>
        <begin position="1"/>
        <end position="61"/>
    </location>
</feature>
<dbReference type="OrthoDB" id="5100326at2"/>
<keyword evidence="5" id="KW-1185">Reference proteome</keyword>
<dbReference type="InterPro" id="IPR011047">
    <property type="entry name" value="Quinoprotein_ADH-like_sf"/>
</dbReference>
<keyword evidence="2" id="KW-1133">Transmembrane helix</keyword>
<proteinExistence type="predicted"/>
<name>A0A495ICJ0_9MICO</name>
<dbReference type="PANTHER" id="PTHR34512">
    <property type="entry name" value="CELL SURFACE PROTEIN"/>
    <property type="match status" value="1"/>
</dbReference>
<dbReference type="PANTHER" id="PTHR34512:SF30">
    <property type="entry name" value="OUTER MEMBRANE PROTEIN ASSEMBLY FACTOR BAMB"/>
    <property type="match status" value="1"/>
</dbReference>
<feature type="domain" description="Pyrrolo-quinoline quinone repeat" evidence="3">
    <location>
        <begin position="372"/>
        <end position="512"/>
    </location>
</feature>
<evidence type="ECO:0000256" key="1">
    <source>
        <dbReference type="SAM" id="MobiDB-lite"/>
    </source>
</evidence>
<evidence type="ECO:0000313" key="4">
    <source>
        <dbReference type="EMBL" id="RKR73639.1"/>
    </source>
</evidence>
<evidence type="ECO:0000259" key="3">
    <source>
        <dbReference type="Pfam" id="PF13360"/>
    </source>
</evidence>
<keyword evidence="2" id="KW-0812">Transmembrane</keyword>
<dbReference type="InterPro" id="IPR015943">
    <property type="entry name" value="WD40/YVTN_repeat-like_dom_sf"/>
</dbReference>
<reference evidence="4 5" key="1">
    <citation type="submission" date="2018-10" db="EMBL/GenBank/DDBJ databases">
        <title>Sequencing the genomes of 1000 actinobacteria strains.</title>
        <authorList>
            <person name="Klenk H.-P."/>
        </authorList>
    </citation>
    <scope>NUCLEOTIDE SEQUENCE [LARGE SCALE GENOMIC DNA]</scope>
    <source>
        <strain evidence="4 5">DSM 17894</strain>
    </source>
</reference>
<dbReference type="InterPro" id="IPR002372">
    <property type="entry name" value="PQQ_rpt_dom"/>
</dbReference>
<dbReference type="AlphaFoldDB" id="A0A495ICJ0"/>
<dbReference type="EMBL" id="RBKS01000001">
    <property type="protein sequence ID" value="RKR73639.1"/>
    <property type="molecule type" value="Genomic_DNA"/>
</dbReference>
<gene>
    <name evidence="4" type="ORF">C8E83_0733</name>
</gene>
<comment type="caution">
    <text evidence="4">The sequence shown here is derived from an EMBL/GenBank/DDBJ whole genome shotgun (WGS) entry which is preliminary data.</text>
</comment>
<sequence length="538" mass="56680">MVDEGDAPVDETPSWAPPRPPSYTSAWSPRTSSGVPRAQDQREHLTPAPPAAPPAAVGVRWEAERRDRRPRVLSRLSVTRRILLAYGCLAAAILLVVTVGGALQPTYGALQPWRGLHVDDVRSAPNQSSWAVDLAAIISPGTPPECLRFSTLDVGADLVAIRADGAWAYGFAPESSCSVVPAGFGSRVAVVDTRDGDVRWVHDVTDDFIVSQGASVTDMTSLDDGSHLLVHAETANQQVVENLSLATGQVLDTTGELPWSQDDRYTASGRVVALGALSSDSLEYTYELRNADDLSRIVWSGHGNESATMIALSDRLLLGGRGTLQIPLATGVATDWGGPVSTTSGYAVHDDDVFAANVSGSGVTTRMTRGFTALDRTGQVLWKSDLDLRGSYSTTRSCLAVTNEAGDTITCLDYRTGKPLWTTDVGSYSFAGSAPGQRTDDVYTVTTGSQAQLVAVDGATGRIRFETDVPAGSTVVAASDTVAYVAASGFTGARSTVIAVDASSGHTLWTRSSQVQVGVWGGHLVDVGMDGLARRLGS</sequence>
<feature type="transmembrane region" description="Helical" evidence="2">
    <location>
        <begin position="83"/>
        <end position="103"/>
    </location>
</feature>
<dbReference type="SUPFAM" id="SSF50998">
    <property type="entry name" value="Quinoprotein alcohol dehydrogenase-like"/>
    <property type="match status" value="2"/>
</dbReference>
<dbReference type="Proteomes" id="UP000280008">
    <property type="component" value="Unassembled WGS sequence"/>
</dbReference>
<dbReference type="Pfam" id="PF13360">
    <property type="entry name" value="PQQ_2"/>
    <property type="match status" value="1"/>
</dbReference>
<dbReference type="Gene3D" id="2.130.10.10">
    <property type="entry name" value="YVTN repeat-like/Quinoprotein amine dehydrogenase"/>
    <property type="match status" value="1"/>
</dbReference>
<accession>A0A495ICJ0</accession>
<organism evidence="4 5">
    <name type="scientific">Frondihabitans australicus</name>
    <dbReference type="NCBI Taxonomy" id="386892"/>
    <lineage>
        <taxon>Bacteria</taxon>
        <taxon>Bacillati</taxon>
        <taxon>Actinomycetota</taxon>
        <taxon>Actinomycetes</taxon>
        <taxon>Micrococcales</taxon>
        <taxon>Microbacteriaceae</taxon>
        <taxon>Frondihabitans</taxon>
    </lineage>
</organism>
<evidence type="ECO:0000256" key="2">
    <source>
        <dbReference type="SAM" id="Phobius"/>
    </source>
</evidence>
<evidence type="ECO:0000313" key="5">
    <source>
        <dbReference type="Proteomes" id="UP000280008"/>
    </source>
</evidence>
<feature type="compositionally biased region" description="Polar residues" evidence="1">
    <location>
        <begin position="22"/>
        <end position="34"/>
    </location>
</feature>
<keyword evidence="2" id="KW-0472">Membrane</keyword>
<dbReference type="RefSeq" id="WP_147430075.1">
    <property type="nucleotide sequence ID" value="NZ_RBKS01000001.1"/>
</dbReference>
<protein>
    <submittedName>
        <fullName evidence="4">Putative pyrroloquinoline-quinone binding quinoprotein</fullName>
    </submittedName>
</protein>